<sequence length="100" mass="11424">MDRYQRVEKPRAEQPIQENEIRITSHGRMRNHITYGMTLLEEKGSSEIVFKAMGGAINKTVMHVIASYVVYEAMLTPFHQEASTDPEDKTVTQAQQEGEL</sequence>
<comment type="caution">
    <text evidence="6">The sequence shown here is derived from an EMBL/GenBank/DDBJ whole genome shotgun (WGS) entry which is preliminary data.</text>
</comment>
<comment type="similarity">
    <text evidence="2">Belongs to the histone-like Alba family.</text>
</comment>
<dbReference type="AlphaFoldDB" id="A0A2U1NNM3"/>
<evidence type="ECO:0000256" key="3">
    <source>
        <dbReference type="ARBA" id="ARBA00023242"/>
    </source>
</evidence>
<evidence type="ECO:0000256" key="4">
    <source>
        <dbReference type="SAM" id="MobiDB-lite"/>
    </source>
</evidence>
<feature type="region of interest" description="Disordered" evidence="4">
    <location>
        <begin position="79"/>
        <end position="100"/>
    </location>
</feature>
<dbReference type="Pfam" id="PF01918">
    <property type="entry name" value="Alba"/>
    <property type="match status" value="1"/>
</dbReference>
<protein>
    <recommendedName>
        <fullName evidence="5">DNA/RNA-binding protein Alba-like domain-containing protein</fullName>
    </recommendedName>
</protein>
<feature type="compositionally biased region" description="Polar residues" evidence="4">
    <location>
        <begin position="91"/>
        <end position="100"/>
    </location>
</feature>
<evidence type="ECO:0000259" key="5">
    <source>
        <dbReference type="Pfam" id="PF01918"/>
    </source>
</evidence>
<dbReference type="GO" id="GO:0005634">
    <property type="term" value="C:nucleus"/>
    <property type="evidence" value="ECO:0007669"/>
    <property type="project" value="UniProtKB-SubCell"/>
</dbReference>
<dbReference type="STRING" id="35608.A0A2U1NNM3"/>
<dbReference type="InterPro" id="IPR051958">
    <property type="entry name" value="Alba-like_NAB"/>
</dbReference>
<reference evidence="6 7" key="1">
    <citation type="journal article" date="2018" name="Mol. Plant">
        <title>The genome of Artemisia annua provides insight into the evolution of Asteraceae family and artemisinin biosynthesis.</title>
        <authorList>
            <person name="Shen Q."/>
            <person name="Zhang L."/>
            <person name="Liao Z."/>
            <person name="Wang S."/>
            <person name="Yan T."/>
            <person name="Shi P."/>
            <person name="Liu M."/>
            <person name="Fu X."/>
            <person name="Pan Q."/>
            <person name="Wang Y."/>
            <person name="Lv Z."/>
            <person name="Lu X."/>
            <person name="Zhang F."/>
            <person name="Jiang W."/>
            <person name="Ma Y."/>
            <person name="Chen M."/>
            <person name="Hao X."/>
            <person name="Li L."/>
            <person name="Tang Y."/>
            <person name="Lv G."/>
            <person name="Zhou Y."/>
            <person name="Sun X."/>
            <person name="Brodelius P.E."/>
            <person name="Rose J.K.C."/>
            <person name="Tang K."/>
        </authorList>
    </citation>
    <scope>NUCLEOTIDE SEQUENCE [LARGE SCALE GENOMIC DNA]</scope>
    <source>
        <strain evidence="7">cv. Huhao1</strain>
        <tissue evidence="6">Leaf</tissue>
    </source>
</reference>
<evidence type="ECO:0000256" key="1">
    <source>
        <dbReference type="ARBA" id="ARBA00004123"/>
    </source>
</evidence>
<dbReference type="PANTHER" id="PTHR13516">
    <property type="entry name" value="RIBONUCLEASE P SUBUNIT P25"/>
    <property type="match status" value="1"/>
</dbReference>
<dbReference type="InterPro" id="IPR002775">
    <property type="entry name" value="DNA/RNA-bd_Alba-like"/>
</dbReference>
<accession>A0A2U1NNM3</accession>
<dbReference type="GO" id="GO:0003723">
    <property type="term" value="F:RNA binding"/>
    <property type="evidence" value="ECO:0007669"/>
    <property type="project" value="TreeGrafter"/>
</dbReference>
<dbReference type="InterPro" id="IPR036882">
    <property type="entry name" value="Alba-like_dom_sf"/>
</dbReference>
<evidence type="ECO:0000313" key="7">
    <source>
        <dbReference type="Proteomes" id="UP000245207"/>
    </source>
</evidence>
<organism evidence="6 7">
    <name type="scientific">Artemisia annua</name>
    <name type="common">Sweet wormwood</name>
    <dbReference type="NCBI Taxonomy" id="35608"/>
    <lineage>
        <taxon>Eukaryota</taxon>
        <taxon>Viridiplantae</taxon>
        <taxon>Streptophyta</taxon>
        <taxon>Embryophyta</taxon>
        <taxon>Tracheophyta</taxon>
        <taxon>Spermatophyta</taxon>
        <taxon>Magnoliopsida</taxon>
        <taxon>eudicotyledons</taxon>
        <taxon>Gunneridae</taxon>
        <taxon>Pentapetalae</taxon>
        <taxon>asterids</taxon>
        <taxon>campanulids</taxon>
        <taxon>Asterales</taxon>
        <taxon>Asteraceae</taxon>
        <taxon>Asteroideae</taxon>
        <taxon>Anthemideae</taxon>
        <taxon>Artemisiinae</taxon>
        <taxon>Artemisia</taxon>
    </lineage>
</organism>
<dbReference type="Gene3D" id="3.30.110.20">
    <property type="entry name" value="Alba-like domain"/>
    <property type="match status" value="1"/>
</dbReference>
<comment type="subcellular location">
    <subcellularLocation>
        <location evidence="1">Nucleus</location>
    </subcellularLocation>
</comment>
<proteinExistence type="inferred from homology"/>
<evidence type="ECO:0000313" key="6">
    <source>
        <dbReference type="EMBL" id="PWA75068.1"/>
    </source>
</evidence>
<dbReference type="PANTHER" id="PTHR13516:SF14">
    <property type="entry name" value="ALBA DNA_RNA-BINDING PROTEIN"/>
    <property type="match status" value="1"/>
</dbReference>
<dbReference type="OrthoDB" id="424402at2759"/>
<dbReference type="SUPFAM" id="SSF82704">
    <property type="entry name" value="AlbA-like"/>
    <property type="match status" value="1"/>
</dbReference>
<gene>
    <name evidence="6" type="ORF">CTI12_AA244170</name>
</gene>
<name>A0A2U1NNM3_ARTAN</name>
<dbReference type="EMBL" id="PKPP01002464">
    <property type="protein sequence ID" value="PWA75068.1"/>
    <property type="molecule type" value="Genomic_DNA"/>
</dbReference>
<keyword evidence="7" id="KW-1185">Reference proteome</keyword>
<evidence type="ECO:0000256" key="2">
    <source>
        <dbReference type="ARBA" id="ARBA00008018"/>
    </source>
</evidence>
<dbReference type="Proteomes" id="UP000245207">
    <property type="component" value="Unassembled WGS sequence"/>
</dbReference>
<keyword evidence="3" id="KW-0539">Nucleus</keyword>
<feature type="domain" description="DNA/RNA-binding protein Alba-like" evidence="5">
    <location>
        <begin position="19"/>
        <end position="61"/>
    </location>
</feature>